<dbReference type="EMBL" id="CP009920">
    <property type="protein sequence ID" value="AJI21602.1"/>
    <property type="molecule type" value="Genomic_DNA"/>
</dbReference>
<dbReference type="SUPFAM" id="SSF109854">
    <property type="entry name" value="DinB/YfiT-like putative metalloenzymes"/>
    <property type="match status" value="1"/>
</dbReference>
<organism evidence="4 5">
    <name type="scientific">Priestia megaterium (strain ATCC 14581 / DSM 32 / CCUG 1817 / JCM 2506 / NBRC 15308 / NCIMB 9376 / NCTC 10342 / NRRL B-14308 / VKM B-512 / Ford 19)</name>
    <name type="common">Bacillus megaterium</name>
    <dbReference type="NCBI Taxonomy" id="1348623"/>
    <lineage>
        <taxon>Bacteria</taxon>
        <taxon>Bacillati</taxon>
        <taxon>Bacillota</taxon>
        <taxon>Bacilli</taxon>
        <taxon>Bacillales</taxon>
        <taxon>Bacillaceae</taxon>
        <taxon>Priestia</taxon>
    </lineage>
</organism>
<feature type="binding site" evidence="3">
    <location>
        <position position="45"/>
    </location>
    <ligand>
        <name>a divalent metal cation</name>
        <dbReference type="ChEBI" id="CHEBI:60240"/>
    </ligand>
</feature>
<proteinExistence type="inferred from homology"/>
<dbReference type="GO" id="GO:0046872">
    <property type="term" value="F:metal ion binding"/>
    <property type="evidence" value="ECO:0007669"/>
    <property type="project" value="UniProtKB-KW"/>
</dbReference>
<sequence>MEKQEYEWVKQTRQILLAQCKELNDDDFTKELGFGSQSVRDSLIHIAGCYHAWLGAFVLLQAKSPLLTKEVINTMQISDIQLYFDQADAYVDALFEQFSDNFDDIIERELVWRPEVGSIRKTPRQLLMHTITHEFHHKGQIVAMLRLLGHIPKHTDIIALPDKEYGSVASGRE</sequence>
<feature type="binding site" evidence="3">
    <location>
        <position position="133"/>
    </location>
    <ligand>
        <name>a divalent metal cation</name>
        <dbReference type="ChEBI" id="CHEBI:60240"/>
    </ligand>
</feature>
<dbReference type="Proteomes" id="UP000031829">
    <property type="component" value="Chromosome"/>
</dbReference>
<evidence type="ECO:0000256" key="2">
    <source>
        <dbReference type="ARBA" id="ARBA00022723"/>
    </source>
</evidence>
<reference evidence="4 5" key="1">
    <citation type="journal article" date="2015" name="Genome Announc.">
        <title>Complete genome sequences for 35 biothreat assay-relevant bacillus species.</title>
        <authorList>
            <person name="Johnson S.L."/>
            <person name="Daligault H.E."/>
            <person name="Davenport K.W."/>
            <person name="Jaissle J."/>
            <person name="Frey K.G."/>
            <person name="Ladner J.T."/>
            <person name="Broomall S.M."/>
            <person name="Bishop-Lilly K.A."/>
            <person name="Bruce D.C."/>
            <person name="Gibbons H.S."/>
            <person name="Coyne S.R."/>
            <person name="Lo C.C."/>
            <person name="Meincke L."/>
            <person name="Munk A.C."/>
            <person name="Koroleva G.I."/>
            <person name="Rosenzweig C.N."/>
            <person name="Palacios G.F."/>
            <person name="Redden C.L."/>
            <person name="Minogue T.D."/>
            <person name="Chain P.S."/>
        </authorList>
    </citation>
    <scope>NUCLEOTIDE SEQUENCE [LARGE SCALE GENOMIC DNA]</scope>
    <source>
        <strain evidence="5">ATCC 14581 / DSM 32 / JCM 2506 / NBRC 15308 / NCIMB 9376 / NCTC 10342 / NRRL B-14308 / VKM B-512</strain>
    </source>
</reference>
<evidence type="ECO:0000256" key="1">
    <source>
        <dbReference type="ARBA" id="ARBA00008635"/>
    </source>
</evidence>
<name>A0A0B6AKM0_PRIM2</name>
<dbReference type="InterPro" id="IPR034660">
    <property type="entry name" value="DinB/YfiT-like"/>
</dbReference>
<feature type="binding site" evidence="3">
    <location>
        <position position="137"/>
    </location>
    <ligand>
        <name>a divalent metal cation</name>
        <dbReference type="ChEBI" id="CHEBI:60240"/>
    </ligand>
</feature>
<dbReference type="RefSeq" id="WP_034651787.1">
    <property type="nucleotide sequence ID" value="NZ_BCVB01000016.1"/>
</dbReference>
<dbReference type="HOGENOM" id="CLU_137931_0_0_9"/>
<accession>A0A0B6AKM0</accession>
<evidence type="ECO:0000256" key="3">
    <source>
        <dbReference type="PIRSR" id="PIRSR607837-1"/>
    </source>
</evidence>
<dbReference type="PANTHER" id="PTHR37302:SF3">
    <property type="entry name" value="DAMAGE-INDUCIBLE PROTEIN DINB"/>
    <property type="match status" value="1"/>
</dbReference>
<evidence type="ECO:0000313" key="4">
    <source>
        <dbReference type="EMBL" id="AJI21602.1"/>
    </source>
</evidence>
<comment type="similarity">
    <text evidence="1">Belongs to the DinB family.</text>
</comment>
<dbReference type="Pfam" id="PF05163">
    <property type="entry name" value="DinB"/>
    <property type="match status" value="1"/>
</dbReference>
<keyword evidence="2 3" id="KW-0479">Metal-binding</keyword>
<dbReference type="InterPro" id="IPR007837">
    <property type="entry name" value="DinB"/>
</dbReference>
<dbReference type="PANTHER" id="PTHR37302">
    <property type="entry name" value="SLR1116 PROTEIN"/>
    <property type="match status" value="1"/>
</dbReference>
<dbReference type="Gene3D" id="1.20.120.450">
    <property type="entry name" value="dinb family like domain"/>
    <property type="match status" value="1"/>
</dbReference>
<dbReference type="KEGG" id="bmeg:BG04_4910"/>
<dbReference type="GeneID" id="93642887"/>
<evidence type="ECO:0000313" key="5">
    <source>
        <dbReference type="Proteomes" id="UP000031829"/>
    </source>
</evidence>
<dbReference type="AlphaFoldDB" id="A0A0B6AKM0"/>
<protein>
    <submittedName>
        <fullName evidence="4">DinB family protein</fullName>
    </submittedName>
</protein>
<gene>
    <name evidence="4" type="ORF">BG04_4910</name>
</gene>